<organism evidence="1 2">
    <name type="scientific">Shewanella seohaensis</name>
    <dbReference type="NCBI Taxonomy" id="755175"/>
    <lineage>
        <taxon>Bacteria</taxon>
        <taxon>Pseudomonadati</taxon>
        <taxon>Pseudomonadota</taxon>
        <taxon>Gammaproteobacteria</taxon>
        <taxon>Alteromonadales</taxon>
        <taxon>Shewanellaceae</taxon>
        <taxon>Shewanella</taxon>
    </lineage>
</organism>
<dbReference type="RefSeq" id="WP_374918836.1">
    <property type="nucleotide sequence ID" value="NZ_JBHFGJ010000003.1"/>
</dbReference>
<dbReference type="EMBL" id="JBHFGJ010000003">
    <property type="protein sequence ID" value="MFB2652616.1"/>
    <property type="molecule type" value="Genomic_DNA"/>
</dbReference>
<protein>
    <submittedName>
        <fullName evidence="1">RloB family protein</fullName>
    </submittedName>
</protein>
<sequence length="231" mass="26960">MGSDDLFRKLREKSNKNNRRDRTKKESYDKFLIVCEDTVSGYQYLSDAIKYYKISNANVSIVGLGQSPLNIVDHALEKFEAEGKSHRSDFDRVYCVFDRDEHTNFFHAIKKLESLNKKLNAEIFFAITSDPCFEIWLLLHFRYTSKLYERTAKKSAANIVQDDLKKILHSYSKSSKTAFNDTIVLLDIAIKNALLLRQYCEDNSAITPKTDMHVIMSFIKEQNEKIYNNRK</sequence>
<dbReference type="Proteomes" id="UP001576726">
    <property type="component" value="Unassembled WGS sequence"/>
</dbReference>
<gene>
    <name evidence="1" type="ORF">ACE02L_07685</name>
</gene>
<keyword evidence="2" id="KW-1185">Reference proteome</keyword>
<proteinExistence type="predicted"/>
<accession>A0ABV4VTV4</accession>
<evidence type="ECO:0000313" key="1">
    <source>
        <dbReference type="EMBL" id="MFB2652616.1"/>
    </source>
</evidence>
<dbReference type="InterPro" id="IPR025591">
    <property type="entry name" value="RloB"/>
</dbReference>
<dbReference type="Pfam" id="PF13707">
    <property type="entry name" value="RloB"/>
    <property type="match status" value="1"/>
</dbReference>
<comment type="caution">
    <text evidence="1">The sequence shown here is derived from an EMBL/GenBank/DDBJ whole genome shotgun (WGS) entry which is preliminary data.</text>
</comment>
<reference evidence="1 2" key="1">
    <citation type="submission" date="2024-09" db="EMBL/GenBank/DDBJ databases">
        <authorList>
            <person name="Zhang Y."/>
        </authorList>
    </citation>
    <scope>NUCLEOTIDE SEQUENCE [LARGE SCALE GENOMIC DNA]</scope>
    <source>
        <strain evidence="1 2">SH314</strain>
    </source>
</reference>
<evidence type="ECO:0000313" key="2">
    <source>
        <dbReference type="Proteomes" id="UP001576726"/>
    </source>
</evidence>
<name>A0ABV4VTV4_9GAMM</name>